<accession>J4X2P6</accession>
<gene>
    <name evidence="5" type="ORF">NT02SARS_0068</name>
</gene>
<feature type="domain" description="Carbohydrate kinase PfkB" evidence="4">
    <location>
        <begin position="42"/>
        <end position="317"/>
    </location>
</feature>
<evidence type="ECO:0000256" key="3">
    <source>
        <dbReference type="ARBA" id="ARBA00022777"/>
    </source>
</evidence>
<dbReference type="InterPro" id="IPR011611">
    <property type="entry name" value="PfkB_dom"/>
</dbReference>
<evidence type="ECO:0000256" key="1">
    <source>
        <dbReference type="ARBA" id="ARBA00010688"/>
    </source>
</evidence>
<dbReference type="PANTHER" id="PTHR43320">
    <property type="entry name" value="SUGAR KINASE"/>
    <property type="match status" value="1"/>
</dbReference>
<protein>
    <submittedName>
        <fullName evidence="5">Kinase, PfkB family</fullName>
    </submittedName>
</protein>
<dbReference type="AlphaFoldDB" id="J4X2P6"/>
<evidence type="ECO:0000313" key="5">
    <source>
        <dbReference type="EMBL" id="EJP73550.1"/>
    </source>
</evidence>
<dbReference type="InterPro" id="IPR029056">
    <property type="entry name" value="Ribokinase-like"/>
</dbReference>
<dbReference type="PANTHER" id="PTHR43320:SF3">
    <property type="entry name" value="CARBOHYDRATE KINASE PFKB DOMAIN-CONTAINING PROTEIN"/>
    <property type="match status" value="1"/>
</dbReference>
<proteinExistence type="inferred from homology"/>
<dbReference type="CDD" id="cd01168">
    <property type="entry name" value="adenosine_kinase"/>
    <property type="match status" value="1"/>
</dbReference>
<dbReference type="Pfam" id="PF00294">
    <property type="entry name" value="PfkB"/>
    <property type="match status" value="1"/>
</dbReference>
<dbReference type="HOGENOM" id="CLU_027634_5_1_6"/>
<dbReference type="Gene3D" id="3.40.1190.20">
    <property type="match status" value="1"/>
</dbReference>
<name>J4X2P6_9GAMM</name>
<dbReference type="Gene3D" id="3.30.1110.10">
    <property type="match status" value="1"/>
</dbReference>
<sequence>MKYDISAMGNALVDTQFKVDHSFLDKFGLIADQMIIATKEQQDAMLYELMNMGSESVSDCGGSATNSLVAASYFGSNCHHICRISDDNDGKKYLESLTNAKIKHAGFTKTETNLSTGKCLILVTPDAARTMISVLGVSASLCEEDIDIEVIKNSELFYIEGYMVTTDDNFAAVSKVLSNLENSNTLKALSLSDAGLVKIFMKRFKEIELSDLDIVFGNKDEALAFSESDNFDEACNYFAKQSYMTIITLGGDGAICIKNNKIIRSEAINISPVDTNGAGDMFAGAFMHAYLKKYELKKCLDFANYAASKIVETFGPRLLKENYEELKKYLKKN</sequence>
<evidence type="ECO:0000256" key="2">
    <source>
        <dbReference type="ARBA" id="ARBA00022679"/>
    </source>
</evidence>
<keyword evidence="3 5" id="KW-0418">Kinase</keyword>
<comment type="similarity">
    <text evidence="1">Belongs to the carbohydrate kinase PfkB family.</text>
</comment>
<dbReference type="GO" id="GO:0016301">
    <property type="term" value="F:kinase activity"/>
    <property type="evidence" value="ECO:0007669"/>
    <property type="project" value="UniProtKB-KW"/>
</dbReference>
<organism evidence="5 6">
    <name type="scientific">SAR86 cluster bacterium SAR86B</name>
    <dbReference type="NCBI Taxonomy" id="1123867"/>
    <lineage>
        <taxon>Bacteria</taxon>
        <taxon>Pseudomonadati</taxon>
        <taxon>Pseudomonadota</taxon>
        <taxon>Gammaproteobacteria</taxon>
        <taxon>SAR86 cluster</taxon>
    </lineage>
</organism>
<dbReference type="InterPro" id="IPR052700">
    <property type="entry name" value="Carb_kinase_PfkB-like"/>
</dbReference>
<reference evidence="5 6" key="1">
    <citation type="journal article" date="2012" name="ISME J.">
        <title>Genomic insights to SAR86, an abundant and uncultivated marine bacterial lineage.</title>
        <authorList>
            <person name="Dupont C.L."/>
            <person name="Rusch D.B."/>
            <person name="Yooseph S."/>
            <person name="Lombardo M.J."/>
            <person name="Richter R.A."/>
            <person name="Valas R."/>
            <person name="Novotny M."/>
            <person name="Yee-Greenbaum J."/>
            <person name="Selengut J.D."/>
            <person name="Haft D.H."/>
            <person name="Halpern A.L."/>
            <person name="Lasken R.S."/>
            <person name="Nealson K."/>
            <person name="Friedman R."/>
            <person name="Venter J.C."/>
        </authorList>
    </citation>
    <scope>NUCLEOTIDE SEQUENCE [LARGE SCALE GENOMIC DNA]</scope>
</reference>
<dbReference type="SUPFAM" id="SSF53613">
    <property type="entry name" value="Ribokinase-like"/>
    <property type="match status" value="1"/>
</dbReference>
<evidence type="ECO:0000313" key="6">
    <source>
        <dbReference type="Proteomes" id="UP000010116"/>
    </source>
</evidence>
<dbReference type="InterPro" id="IPR002173">
    <property type="entry name" value="Carboh/pur_kinase_PfkB_CS"/>
</dbReference>
<dbReference type="PROSITE" id="PS00584">
    <property type="entry name" value="PFKB_KINASES_2"/>
    <property type="match status" value="1"/>
</dbReference>
<evidence type="ECO:0000259" key="4">
    <source>
        <dbReference type="Pfam" id="PF00294"/>
    </source>
</evidence>
<keyword evidence="2" id="KW-0808">Transferase</keyword>
<dbReference type="EMBL" id="JH611165">
    <property type="protein sequence ID" value="EJP73550.1"/>
    <property type="molecule type" value="Genomic_DNA"/>
</dbReference>
<dbReference type="Proteomes" id="UP000010116">
    <property type="component" value="Unassembled WGS sequence"/>
</dbReference>